<feature type="signal peptide" evidence="2">
    <location>
        <begin position="1"/>
        <end position="18"/>
    </location>
</feature>
<dbReference type="EMBL" id="AP026866">
    <property type="protein sequence ID" value="BDS07787.1"/>
    <property type="molecule type" value="Genomic_DNA"/>
</dbReference>
<name>A0AAT9FPF4_9BACT</name>
<evidence type="ECO:0000256" key="2">
    <source>
        <dbReference type="SAM" id="SignalP"/>
    </source>
</evidence>
<keyword evidence="2" id="KW-0732">Signal</keyword>
<proteinExistence type="predicted"/>
<protein>
    <recommendedName>
        <fullName evidence="4">Peptidase A2 domain-containing protein</fullName>
    </recommendedName>
</protein>
<dbReference type="KEGG" id="osu:NT6N_28270"/>
<evidence type="ECO:0000256" key="1">
    <source>
        <dbReference type="SAM" id="MobiDB-lite"/>
    </source>
</evidence>
<organism evidence="3">
    <name type="scientific">Oceaniferula spumae</name>
    <dbReference type="NCBI Taxonomy" id="2979115"/>
    <lineage>
        <taxon>Bacteria</taxon>
        <taxon>Pseudomonadati</taxon>
        <taxon>Verrucomicrobiota</taxon>
        <taxon>Verrucomicrobiia</taxon>
        <taxon>Verrucomicrobiales</taxon>
        <taxon>Verrucomicrobiaceae</taxon>
        <taxon>Oceaniferula</taxon>
    </lineage>
</organism>
<dbReference type="SUPFAM" id="SSF50630">
    <property type="entry name" value="Acid proteases"/>
    <property type="match status" value="2"/>
</dbReference>
<evidence type="ECO:0008006" key="4">
    <source>
        <dbReference type="Google" id="ProtNLM"/>
    </source>
</evidence>
<feature type="chain" id="PRO_5043501825" description="Peptidase A2 domain-containing protein" evidence="2">
    <location>
        <begin position="19"/>
        <end position="576"/>
    </location>
</feature>
<dbReference type="AlphaFoldDB" id="A0AAT9FPF4"/>
<dbReference type="InterPro" id="IPR021109">
    <property type="entry name" value="Peptidase_aspartic_dom_sf"/>
</dbReference>
<evidence type="ECO:0000313" key="3">
    <source>
        <dbReference type="EMBL" id="BDS07787.1"/>
    </source>
</evidence>
<dbReference type="Pfam" id="PF13650">
    <property type="entry name" value="Asp_protease_2"/>
    <property type="match status" value="2"/>
</dbReference>
<accession>A0AAT9FPF4</accession>
<sequence length="576" mass="61574">MKSYLALLVSLTPISAFAQGDTPAPVPKPEATERKVELKLGPNSTREEVKAALKAQGVQVTDELVDQVMAQLAKAGGKPDKDTPAPTPDKEPVPPGMKKMKLELRPGMTREEVRKVIEAQGGQATEKMLDNIMAKLKAATPAKAPAIDADYPVPTNDSDPAAFRAALGKVMDGTKLKLEARSNTYFLEGTINGKPANFVVDSGALESCLSTAACERLGLTFKQTDTTSIGIRGEAKEYVTKINKLTAGSSMQRGAGKFSVIDMAQIHDCDGLIGADLLAGSGAAIDYGTHKLLENSSEKFDFANAARDHGMQVVPLVGLNDHRFVDMKINGKTMRFVVDTAAQQSVLDAKAADILGIKVYGSDTKLAGVGGDDQSVKLAVAKEIKLGATTIVRPTLLVMNLDALQASSGNVRMSGILGADFLFASRAIIDLAGSRMILAPGSVDLRPYQLTGAEMFNSDKELKKIYAASPQVLGITVEKLDQVKTPLVTDKDGRKWRTAQITATVRDVLKGTATVGSKITFAVLYADEAGAWDTMNTSLMRNNNRIVFLPAKSFDLSVWPDGEIPRDQLRRLGLGK</sequence>
<gene>
    <name evidence="3" type="ORF">NT6N_28270</name>
</gene>
<dbReference type="Gene3D" id="2.40.70.10">
    <property type="entry name" value="Acid Proteases"/>
    <property type="match status" value="2"/>
</dbReference>
<dbReference type="InterPro" id="IPR034122">
    <property type="entry name" value="Retropepsin-like_bacterial"/>
</dbReference>
<dbReference type="CDD" id="cd05483">
    <property type="entry name" value="retropepsin_like_bacteria"/>
    <property type="match status" value="2"/>
</dbReference>
<reference evidence="3" key="1">
    <citation type="submission" date="2024-07" db="EMBL/GenBank/DDBJ databases">
        <title>Complete genome sequence of Verrucomicrobiaceae bacterium NT6N.</title>
        <authorList>
            <person name="Huang C."/>
            <person name="Takami H."/>
            <person name="Hamasaki K."/>
        </authorList>
    </citation>
    <scope>NUCLEOTIDE SEQUENCE</scope>
    <source>
        <strain evidence="3">NT6N</strain>
    </source>
</reference>
<feature type="region of interest" description="Disordered" evidence="1">
    <location>
        <begin position="74"/>
        <end position="99"/>
    </location>
</feature>
<dbReference type="PANTHER" id="PTHR12917">
    <property type="entry name" value="ASPARTYL PROTEASE DDI-RELATED"/>
    <property type="match status" value="1"/>
</dbReference>
<feature type="compositionally biased region" description="Basic and acidic residues" evidence="1">
    <location>
        <begin position="77"/>
        <end position="92"/>
    </location>
</feature>
<dbReference type="PANTHER" id="PTHR12917:SF18">
    <property type="entry name" value="DNA DAMAGE-INDUCIBLE PROTEIN 1-LIKE"/>
    <property type="match status" value="1"/>
</dbReference>